<dbReference type="Gene3D" id="3.40.50.2000">
    <property type="entry name" value="Glycogen Phosphorylase B"/>
    <property type="match status" value="1"/>
</dbReference>
<dbReference type="SUPFAM" id="SSF53756">
    <property type="entry name" value="UDP-Glycosyltransferase/glycogen phosphorylase"/>
    <property type="match status" value="1"/>
</dbReference>
<sequence length="505" mass="56270">MSPVAAKLAALIPVDACTVFEMCRSGDSVAQRFRLRNPTTAFMIESVPLSRSLDDLARGLATVSRPFDAVLLHEDVLQRPDPFAVLATILPHLRADGSLLMVLPWAWCEQRRIAAGGASVIAVIEAALADGPLRDSGLGVDCAARITRTDDGVPRLIVRAVRKKVFRRLYLGAMTLRPAGACNDTRIDLPNAFLETIPGVRCTTSVEHILNSARLSGERRIAILQRRIASPADLPDLKGLLREGYLLVSEFDDHPNHWPNMVRNQYLTFRGVHAVQTSTDFLAGELRGHNPEIQVFPNQIATLPPPRQPRADGRLALFFGAFNRGGDWRPLMEPLNRILAANRNRIGVQVVHDRAFFDALDTENKAFIPTCGYDVYIQALRRCDIGLLPLNDTLFNRSKSDLKFIECAAHGVAALASPVIYTETLRDGDTGVLFHSPAEFAAGLTRLIEDADWRAGIAANAYGYVRDHRLMAQHFRKRLDWYHSLLDRKEELDARLYERVPELRP</sequence>
<organism evidence="2 3">
    <name type="scientific">Azospirillum cavernae</name>
    <dbReference type="NCBI Taxonomy" id="2320860"/>
    <lineage>
        <taxon>Bacteria</taxon>
        <taxon>Pseudomonadati</taxon>
        <taxon>Pseudomonadota</taxon>
        <taxon>Alphaproteobacteria</taxon>
        <taxon>Rhodospirillales</taxon>
        <taxon>Azospirillaceae</taxon>
        <taxon>Azospirillum</taxon>
    </lineage>
</organism>
<proteinExistence type="predicted"/>
<evidence type="ECO:0000313" key="3">
    <source>
        <dbReference type="Proteomes" id="UP000283458"/>
    </source>
</evidence>
<dbReference type="InterPro" id="IPR055259">
    <property type="entry name" value="YkvP/CgeB_Glyco_trans-like"/>
</dbReference>
<dbReference type="Proteomes" id="UP000283458">
    <property type="component" value="Unassembled WGS sequence"/>
</dbReference>
<dbReference type="AlphaFoldDB" id="A0A418VL14"/>
<evidence type="ECO:0000259" key="1">
    <source>
        <dbReference type="Pfam" id="PF13524"/>
    </source>
</evidence>
<comment type="caution">
    <text evidence="2">The sequence shown here is derived from an EMBL/GenBank/DDBJ whole genome shotgun (WGS) entry which is preliminary data.</text>
</comment>
<dbReference type="GO" id="GO:0016740">
    <property type="term" value="F:transferase activity"/>
    <property type="evidence" value="ECO:0007669"/>
    <property type="project" value="UniProtKB-KW"/>
</dbReference>
<evidence type="ECO:0000313" key="2">
    <source>
        <dbReference type="EMBL" id="RJF76739.1"/>
    </source>
</evidence>
<dbReference type="EMBL" id="QYUL01000006">
    <property type="protein sequence ID" value="RJF76739.1"/>
    <property type="molecule type" value="Genomic_DNA"/>
</dbReference>
<dbReference type="Pfam" id="PF13524">
    <property type="entry name" value="Glyco_trans_1_2"/>
    <property type="match status" value="1"/>
</dbReference>
<dbReference type="RefSeq" id="WP_119834093.1">
    <property type="nucleotide sequence ID" value="NZ_QYUL01000006.1"/>
</dbReference>
<protein>
    <submittedName>
        <fullName evidence="2">Glycosyltransferase family 1 protein</fullName>
    </submittedName>
</protein>
<name>A0A418VL14_9PROT</name>
<feature type="domain" description="Spore protein YkvP/CgeB glycosyl transferase-like" evidence="1">
    <location>
        <begin position="360"/>
        <end position="472"/>
    </location>
</feature>
<dbReference type="OrthoDB" id="9810247at2"/>
<keyword evidence="2" id="KW-0808">Transferase</keyword>
<reference evidence="2 3" key="1">
    <citation type="submission" date="2018-09" db="EMBL/GenBank/DDBJ databases">
        <authorList>
            <person name="Zhu H."/>
        </authorList>
    </citation>
    <scope>NUCLEOTIDE SEQUENCE [LARGE SCALE GENOMIC DNA]</scope>
    <source>
        <strain evidence="2 3">K2W22B-5</strain>
    </source>
</reference>
<accession>A0A418VL14</accession>
<gene>
    <name evidence="2" type="ORF">D3877_27975</name>
</gene>
<keyword evidence="3" id="KW-1185">Reference proteome</keyword>